<dbReference type="EMBL" id="BFAD01000005">
    <property type="protein sequence ID" value="GBE83971.1"/>
    <property type="molecule type" value="Genomic_DNA"/>
</dbReference>
<dbReference type="FunCoup" id="A0A401GP00">
    <property type="interactions" value="194"/>
</dbReference>
<feature type="binding site" evidence="2">
    <location>
        <begin position="118"/>
        <end position="121"/>
    </location>
    <ligand>
        <name>glutathione</name>
        <dbReference type="ChEBI" id="CHEBI:57925"/>
    </ligand>
</feature>
<dbReference type="Gene3D" id="3.40.30.10">
    <property type="entry name" value="Glutaredoxin"/>
    <property type="match status" value="1"/>
</dbReference>
<name>A0A401GP00_9APHY</name>
<feature type="site" description="Lowers pKa of active site Cys" evidence="3">
    <location>
        <position position="244"/>
    </location>
</feature>
<reference evidence="5 6" key="1">
    <citation type="journal article" date="2018" name="Sci. Rep.">
        <title>Genome sequence of the cauliflower mushroom Sparassis crispa (Hanabiratake) and its association with beneficial usage.</title>
        <authorList>
            <person name="Kiyama R."/>
            <person name="Furutani Y."/>
            <person name="Kawaguchi K."/>
            <person name="Nakanishi T."/>
        </authorList>
    </citation>
    <scope>NUCLEOTIDE SEQUENCE [LARGE SCALE GENOMIC DNA]</scope>
</reference>
<dbReference type="InterPro" id="IPR010987">
    <property type="entry name" value="Glutathione-S-Trfase_C-like"/>
</dbReference>
<evidence type="ECO:0000313" key="6">
    <source>
        <dbReference type="Proteomes" id="UP000287166"/>
    </source>
</evidence>
<feature type="domain" description="GST C-terminal" evidence="4">
    <location>
        <begin position="163"/>
        <end position="289"/>
    </location>
</feature>
<evidence type="ECO:0000256" key="3">
    <source>
        <dbReference type="PIRSR" id="PIRSR015753-3"/>
    </source>
</evidence>
<proteinExistence type="predicted"/>
<dbReference type="InterPro" id="IPR036282">
    <property type="entry name" value="Glutathione-S-Trfase_C_sf"/>
</dbReference>
<dbReference type="InParanoid" id="A0A401GP00"/>
<keyword evidence="5" id="KW-0808">Transferase</keyword>
<dbReference type="GO" id="GO:0004364">
    <property type="term" value="F:glutathione transferase activity"/>
    <property type="evidence" value="ECO:0007669"/>
    <property type="project" value="InterPro"/>
</dbReference>
<dbReference type="PANTHER" id="PTHR32419">
    <property type="entry name" value="GLUTATHIONYL-HYDROQUINONE REDUCTASE"/>
    <property type="match status" value="1"/>
</dbReference>
<accession>A0A401GP00</accession>
<feature type="active site" description="Proton donor/acceptor" evidence="1">
    <location>
        <position position="186"/>
    </location>
</feature>
<feature type="site" description="Lowers pKa of active site Cys" evidence="3">
    <location>
        <position position="289"/>
    </location>
</feature>
<dbReference type="CDD" id="cd03190">
    <property type="entry name" value="GST_C_Omega_like"/>
    <property type="match status" value="1"/>
</dbReference>
<evidence type="ECO:0000256" key="1">
    <source>
        <dbReference type="PIRSR" id="PIRSR015753-1"/>
    </source>
</evidence>
<dbReference type="OrthoDB" id="2309723at2759"/>
<dbReference type="STRING" id="139825.A0A401GP00"/>
<dbReference type="SUPFAM" id="SSF47616">
    <property type="entry name" value="GST C-terminal domain-like"/>
    <property type="match status" value="1"/>
</dbReference>
<dbReference type="GeneID" id="38780888"/>
<dbReference type="InterPro" id="IPR016639">
    <property type="entry name" value="GST_Omega/GSH"/>
</dbReference>
<organism evidence="5 6">
    <name type="scientific">Sparassis crispa</name>
    <dbReference type="NCBI Taxonomy" id="139825"/>
    <lineage>
        <taxon>Eukaryota</taxon>
        <taxon>Fungi</taxon>
        <taxon>Dikarya</taxon>
        <taxon>Basidiomycota</taxon>
        <taxon>Agaricomycotina</taxon>
        <taxon>Agaricomycetes</taxon>
        <taxon>Polyporales</taxon>
        <taxon>Sparassidaceae</taxon>
        <taxon>Sparassis</taxon>
    </lineage>
</organism>
<dbReference type="PANTHER" id="PTHR32419:SF6">
    <property type="entry name" value="GLUTATHIONE S-TRANSFERASE OMEGA-LIKE 1-RELATED"/>
    <property type="match status" value="1"/>
</dbReference>
<dbReference type="GO" id="GO:0005737">
    <property type="term" value="C:cytoplasm"/>
    <property type="evidence" value="ECO:0007669"/>
    <property type="project" value="TreeGrafter"/>
</dbReference>
<dbReference type="PROSITE" id="PS50405">
    <property type="entry name" value="GST_CTER"/>
    <property type="match status" value="1"/>
</dbReference>
<dbReference type="InterPro" id="IPR047047">
    <property type="entry name" value="GST_Omega-like_C"/>
</dbReference>
<feature type="binding site" evidence="2">
    <location>
        <begin position="136"/>
        <end position="137"/>
    </location>
    <ligand>
        <name>glutathione</name>
        <dbReference type="ChEBI" id="CHEBI:57925"/>
    </ligand>
</feature>
<gene>
    <name evidence="5" type="ORF">SCP_0510300</name>
</gene>
<comment type="caution">
    <text evidence="5">The sequence shown here is derived from an EMBL/GenBank/DDBJ whole genome shotgun (WGS) entry which is preliminary data.</text>
</comment>
<dbReference type="Pfam" id="PF13410">
    <property type="entry name" value="GST_C_2"/>
    <property type="match status" value="1"/>
</dbReference>
<dbReference type="InterPro" id="IPR004045">
    <property type="entry name" value="Glutathione_S-Trfase_N"/>
</dbReference>
<dbReference type="AlphaFoldDB" id="A0A401GP00"/>
<dbReference type="RefSeq" id="XP_027614884.1">
    <property type="nucleotide sequence ID" value="XM_027759083.1"/>
</dbReference>
<evidence type="ECO:0000259" key="4">
    <source>
        <dbReference type="PROSITE" id="PS50405"/>
    </source>
</evidence>
<dbReference type="Proteomes" id="UP000287166">
    <property type="component" value="Unassembled WGS sequence"/>
</dbReference>
<dbReference type="Gene3D" id="1.20.1050.10">
    <property type="match status" value="1"/>
</dbReference>
<dbReference type="PIRSF" id="PIRSF015753">
    <property type="entry name" value="GST"/>
    <property type="match status" value="1"/>
</dbReference>
<evidence type="ECO:0000256" key="2">
    <source>
        <dbReference type="PIRSR" id="PIRSR015753-2"/>
    </source>
</evidence>
<sequence length="313" mass="35618">MSSTKPVSDASAVKFVELEKDGSFERKASSFRNFIEKGGQFKPEKVGTNSWATRTLIVRKLKGLEDFIDVLVVAPPTGWESMPAASPDTFPGPGCEPVCKYEEFKGRYLQAEPNYEGRFTVPMLWDTKTETVVNNESSEIIRMFNREFNEFLPADKAAVDLYPEHLREEIDSINEWVYDTVNNGVYRAGFAGSQSAYEAAVTPLFESLDRLEKILAGRDYLVGNQLTEADVRLFVTAIRFDVVYYGHFKCNVRSIRGGYPAIHLWLRKLYWTNPAFSSTCRFDHIKTLYYWSQVNVNPHRIVPVGPVPDIVPL</sequence>
<dbReference type="Pfam" id="PF13409">
    <property type="entry name" value="GST_N_2"/>
    <property type="match status" value="1"/>
</dbReference>
<protein>
    <submittedName>
        <fullName evidence="5">Glutathione S-transferase omega-like 2</fullName>
    </submittedName>
</protein>
<keyword evidence="6" id="KW-1185">Reference proteome</keyword>
<evidence type="ECO:0000313" key="5">
    <source>
        <dbReference type="EMBL" id="GBE83971.1"/>
    </source>
</evidence>